<accession>A0A5E6Q1M4</accession>
<dbReference type="Pfam" id="PF20090">
    <property type="entry name" value="DUF6482"/>
    <property type="match status" value="1"/>
</dbReference>
<organism evidence="1 2">
    <name type="scientific">Pseudomonas fluorescens</name>
    <dbReference type="NCBI Taxonomy" id="294"/>
    <lineage>
        <taxon>Bacteria</taxon>
        <taxon>Pseudomonadati</taxon>
        <taxon>Pseudomonadota</taxon>
        <taxon>Gammaproteobacteria</taxon>
        <taxon>Pseudomonadales</taxon>
        <taxon>Pseudomonadaceae</taxon>
        <taxon>Pseudomonas</taxon>
    </lineage>
</organism>
<gene>
    <name evidence="1" type="ORF">PS631_00748</name>
</gene>
<dbReference type="EMBL" id="CABVHF010000001">
    <property type="protein sequence ID" value="VVM49791.1"/>
    <property type="molecule type" value="Genomic_DNA"/>
</dbReference>
<dbReference type="Proteomes" id="UP000399692">
    <property type="component" value="Unassembled WGS sequence"/>
</dbReference>
<evidence type="ECO:0000313" key="2">
    <source>
        <dbReference type="Proteomes" id="UP000399692"/>
    </source>
</evidence>
<protein>
    <recommendedName>
        <fullName evidence="3">Metal ABC transporter ATPase</fullName>
    </recommendedName>
</protein>
<dbReference type="AlphaFoldDB" id="A0A5E6Q1M4"/>
<proteinExistence type="predicted"/>
<sequence length="110" mass="12166">MTDATRTTSITLQQLRSLADADSVDELELLSLEGGIYLLRVRTATGLQTLAGEGGRPMHLRSSTHLRSLLAGFPAMRCVLVQHVVHDEMCGQREGQIEPLRLPLSLEQTW</sequence>
<evidence type="ECO:0008006" key="3">
    <source>
        <dbReference type="Google" id="ProtNLM"/>
    </source>
</evidence>
<evidence type="ECO:0000313" key="1">
    <source>
        <dbReference type="EMBL" id="VVM49791.1"/>
    </source>
</evidence>
<reference evidence="1 2" key="1">
    <citation type="submission" date="2019-09" db="EMBL/GenBank/DDBJ databases">
        <authorList>
            <person name="Chandra G."/>
            <person name="Truman W A."/>
        </authorList>
    </citation>
    <scope>NUCLEOTIDE SEQUENCE [LARGE SCALE GENOMIC DNA]</scope>
    <source>
        <strain evidence="1">PS631</strain>
    </source>
</reference>
<dbReference type="InterPro" id="IPR045508">
    <property type="entry name" value="DUF6482"/>
</dbReference>
<name>A0A5E6Q1M4_PSEFL</name>